<proteinExistence type="predicted"/>
<evidence type="ECO:0000259" key="3">
    <source>
        <dbReference type="PROSITE" id="PS51898"/>
    </source>
</evidence>
<dbReference type="SUPFAM" id="SSF56349">
    <property type="entry name" value="DNA breaking-rejoining enzymes"/>
    <property type="match status" value="1"/>
</dbReference>
<organism evidence="4 5">
    <name type="scientific">Brachybacterium kimchii</name>
    <dbReference type="NCBI Taxonomy" id="2942909"/>
    <lineage>
        <taxon>Bacteria</taxon>
        <taxon>Bacillati</taxon>
        <taxon>Actinomycetota</taxon>
        <taxon>Actinomycetes</taxon>
        <taxon>Micrococcales</taxon>
        <taxon>Dermabacteraceae</taxon>
        <taxon>Brachybacterium</taxon>
    </lineage>
</organism>
<gene>
    <name evidence="4" type="ORF">M4486_04780</name>
</gene>
<evidence type="ECO:0000256" key="2">
    <source>
        <dbReference type="SAM" id="MobiDB-lite"/>
    </source>
</evidence>
<keyword evidence="5" id="KW-1185">Reference proteome</keyword>
<dbReference type="InterPro" id="IPR002104">
    <property type="entry name" value="Integrase_catalytic"/>
</dbReference>
<dbReference type="InterPro" id="IPR050090">
    <property type="entry name" value="Tyrosine_recombinase_XerCD"/>
</dbReference>
<name>A0ABY4NB20_9MICO</name>
<dbReference type="InterPro" id="IPR011010">
    <property type="entry name" value="DNA_brk_join_enz"/>
</dbReference>
<feature type="region of interest" description="Disordered" evidence="2">
    <location>
        <begin position="161"/>
        <end position="181"/>
    </location>
</feature>
<dbReference type="CDD" id="cd01189">
    <property type="entry name" value="INT_ICEBs1_C_like"/>
    <property type="match status" value="1"/>
</dbReference>
<dbReference type="InterPro" id="IPR013762">
    <property type="entry name" value="Integrase-like_cat_sf"/>
</dbReference>
<dbReference type="Gene3D" id="1.10.443.10">
    <property type="entry name" value="Intergrase catalytic core"/>
    <property type="match status" value="1"/>
</dbReference>
<dbReference type="EMBL" id="CP097218">
    <property type="protein sequence ID" value="UQN30623.1"/>
    <property type="molecule type" value="Genomic_DNA"/>
</dbReference>
<dbReference type="RefSeq" id="WP_249479965.1">
    <property type="nucleotide sequence ID" value="NZ_CP097218.1"/>
</dbReference>
<dbReference type="PROSITE" id="PS51898">
    <property type="entry name" value="TYR_RECOMBINASE"/>
    <property type="match status" value="1"/>
</dbReference>
<dbReference type="PANTHER" id="PTHR30349">
    <property type="entry name" value="PHAGE INTEGRASE-RELATED"/>
    <property type="match status" value="1"/>
</dbReference>
<evidence type="ECO:0000313" key="4">
    <source>
        <dbReference type="EMBL" id="UQN30623.1"/>
    </source>
</evidence>
<feature type="compositionally biased region" description="Polar residues" evidence="2">
    <location>
        <begin position="163"/>
        <end position="181"/>
    </location>
</feature>
<sequence>MTQLSRSGQTPSMAQAALERVIAHERRSSDPDDAVPTLGDLIAWAVERIESGRDPQVNSPNSVSKYRGVARLWAGHPFPPDDEDLAGDRSHIRRTTPHESRVRDIPIDQLTPADLSDELERIAELGAGSLTHLRALWRKATARGIALRYITVDPAVNLRLPAPTTSPETHTYKNGASRPLKNSLTNEQLTTLREKVRIRHPQQRLDVADLIVLGTYTGLRINEANSLRWVDVHLGSERSFLTVQGQVYGSGKAREWKPMLKRDSSRRTVPLPPAAAELLRARQRGALDAQLQGASPGDAYVFPAQRGGLPDQTAARKAVRRKLDRAGFPWVTFHTLRRTVERQLMDAGVDPRVIMSVMGHDPATSWASYVDSKSVDVDVAASVLE</sequence>
<dbReference type="Pfam" id="PF00589">
    <property type="entry name" value="Phage_integrase"/>
    <property type="match status" value="1"/>
</dbReference>
<evidence type="ECO:0000313" key="5">
    <source>
        <dbReference type="Proteomes" id="UP001055868"/>
    </source>
</evidence>
<feature type="domain" description="Tyr recombinase" evidence="3">
    <location>
        <begin position="179"/>
        <end position="385"/>
    </location>
</feature>
<dbReference type="Proteomes" id="UP001055868">
    <property type="component" value="Chromosome"/>
</dbReference>
<reference evidence="4" key="1">
    <citation type="submission" date="2022-05" db="EMBL/GenBank/DDBJ databases">
        <title>Genomic analysis of Brachybacterium sp. CBA3104.</title>
        <authorList>
            <person name="Roh S.W."/>
            <person name="Kim Y.B."/>
            <person name="Kim Y."/>
        </authorList>
    </citation>
    <scope>NUCLEOTIDE SEQUENCE</scope>
    <source>
        <strain evidence="4">CBA3104</strain>
    </source>
</reference>
<keyword evidence="1" id="KW-0233">DNA recombination</keyword>
<protein>
    <submittedName>
        <fullName evidence="4">Site-specific integrase</fullName>
    </submittedName>
</protein>
<accession>A0ABY4NB20</accession>
<evidence type="ECO:0000256" key="1">
    <source>
        <dbReference type="ARBA" id="ARBA00023172"/>
    </source>
</evidence>